<protein>
    <submittedName>
        <fullName evidence="7">Zinc-binding dehydrogenase</fullName>
    </submittedName>
</protein>
<dbReference type="Proteomes" id="UP001333102">
    <property type="component" value="Chromosome"/>
</dbReference>
<evidence type="ECO:0000313" key="8">
    <source>
        <dbReference type="Proteomes" id="UP001333102"/>
    </source>
</evidence>
<evidence type="ECO:0000313" key="7">
    <source>
        <dbReference type="EMBL" id="WRP15035.1"/>
    </source>
</evidence>
<dbReference type="PANTHER" id="PTHR43401">
    <property type="entry name" value="L-THREONINE 3-DEHYDROGENASE"/>
    <property type="match status" value="1"/>
</dbReference>
<keyword evidence="8" id="KW-1185">Reference proteome</keyword>
<dbReference type="InterPro" id="IPR013154">
    <property type="entry name" value="ADH-like_N"/>
</dbReference>
<organism evidence="7 8">
    <name type="scientific">Geochorda subterranea</name>
    <dbReference type="NCBI Taxonomy" id="3109564"/>
    <lineage>
        <taxon>Bacteria</taxon>
        <taxon>Bacillati</taxon>
        <taxon>Bacillota</taxon>
        <taxon>Limnochordia</taxon>
        <taxon>Limnochordales</taxon>
        <taxon>Geochordaceae</taxon>
        <taxon>Geochorda</taxon>
    </lineage>
</organism>
<dbReference type="PROSITE" id="PS00059">
    <property type="entry name" value="ADH_ZINC"/>
    <property type="match status" value="1"/>
</dbReference>
<dbReference type="InterPro" id="IPR020843">
    <property type="entry name" value="ER"/>
</dbReference>
<feature type="transmembrane region" description="Helical" evidence="5">
    <location>
        <begin position="157"/>
        <end position="183"/>
    </location>
</feature>
<proteinExistence type="inferred from homology"/>
<dbReference type="InterPro" id="IPR050129">
    <property type="entry name" value="Zn_alcohol_dh"/>
</dbReference>
<accession>A0ABZ1BR95</accession>
<evidence type="ECO:0000256" key="1">
    <source>
        <dbReference type="ARBA" id="ARBA00022723"/>
    </source>
</evidence>
<dbReference type="InterPro" id="IPR013149">
    <property type="entry name" value="ADH-like_C"/>
</dbReference>
<comment type="cofactor">
    <cofactor evidence="4">
        <name>Zn(2+)</name>
        <dbReference type="ChEBI" id="CHEBI:29105"/>
    </cofactor>
</comment>
<dbReference type="SUPFAM" id="SSF50129">
    <property type="entry name" value="GroES-like"/>
    <property type="match status" value="1"/>
</dbReference>
<dbReference type="InterPro" id="IPR002328">
    <property type="entry name" value="ADH_Zn_CS"/>
</dbReference>
<dbReference type="EMBL" id="CP141614">
    <property type="protein sequence ID" value="WRP15035.1"/>
    <property type="molecule type" value="Genomic_DNA"/>
</dbReference>
<dbReference type="SMART" id="SM00829">
    <property type="entry name" value="PKS_ER"/>
    <property type="match status" value="1"/>
</dbReference>
<evidence type="ECO:0000259" key="6">
    <source>
        <dbReference type="SMART" id="SM00829"/>
    </source>
</evidence>
<comment type="similarity">
    <text evidence="4">Belongs to the zinc-containing alcohol dehydrogenase family.</text>
</comment>
<keyword evidence="3" id="KW-0560">Oxidoreductase</keyword>
<evidence type="ECO:0000256" key="4">
    <source>
        <dbReference type="RuleBase" id="RU361277"/>
    </source>
</evidence>
<evidence type="ECO:0000256" key="3">
    <source>
        <dbReference type="ARBA" id="ARBA00023002"/>
    </source>
</evidence>
<evidence type="ECO:0000256" key="5">
    <source>
        <dbReference type="SAM" id="Phobius"/>
    </source>
</evidence>
<keyword evidence="1 4" id="KW-0479">Metal-binding</keyword>
<sequence>MRAVVLEAAERPVRVRDWPEPQVRPGERLVRIKACGLCGTDVKLRAGKVPGVRLPLVLGHEPAGVDVETGRPVVIYPHLSCGRCVNCVEGHENICLATRGTLGITAHGALTELVSVPAGSLIELPEALDFEHGALAGGVVAVSLCALRKMGPVLDRWVIVAGLGGLGLVGIQLLVAAGARVIASSRSEEKRRLALELGAAAAVDTGGSYEEEVRAITGGVGASGAVDFTGAGEHVGRLIRCVRRGGRVVLVGYTSGTLSLPYAEVVMNGVDVMGSRSYTREDVRTALGLMERKKVDLLVDRRVSLEQVDEALDQIASGTVTGRVVAVLP</sequence>
<feature type="domain" description="Enoyl reductase (ER)" evidence="6">
    <location>
        <begin position="8"/>
        <end position="326"/>
    </location>
</feature>
<dbReference type="InterPro" id="IPR011032">
    <property type="entry name" value="GroES-like_sf"/>
</dbReference>
<keyword evidence="5" id="KW-0812">Transmembrane</keyword>
<name>A0ABZ1BR95_9FIRM</name>
<gene>
    <name evidence="7" type="ORF">VLY81_02340</name>
</gene>
<keyword evidence="2 4" id="KW-0862">Zinc</keyword>
<evidence type="ECO:0000256" key="2">
    <source>
        <dbReference type="ARBA" id="ARBA00022833"/>
    </source>
</evidence>
<keyword evidence="5" id="KW-0472">Membrane</keyword>
<dbReference type="PANTHER" id="PTHR43401:SF2">
    <property type="entry name" value="L-THREONINE 3-DEHYDROGENASE"/>
    <property type="match status" value="1"/>
</dbReference>
<dbReference type="Pfam" id="PF08240">
    <property type="entry name" value="ADH_N"/>
    <property type="match status" value="1"/>
</dbReference>
<dbReference type="RefSeq" id="WP_324669424.1">
    <property type="nucleotide sequence ID" value="NZ_CP141614.1"/>
</dbReference>
<dbReference type="Gene3D" id="3.90.180.10">
    <property type="entry name" value="Medium-chain alcohol dehydrogenases, catalytic domain"/>
    <property type="match status" value="1"/>
</dbReference>
<reference evidence="8" key="1">
    <citation type="submission" date="2023-12" db="EMBL/GenBank/DDBJ databases">
        <title>Novel isolates from deep terrestrial aquifers shed light on the physiology and ecology of the class Limnochordia.</title>
        <authorList>
            <person name="Karnachuk O.V."/>
            <person name="Lukina A.P."/>
            <person name="Avakyan M.R."/>
            <person name="Kadnikov V."/>
            <person name="Begmatov S."/>
            <person name="Beletsky A.V."/>
            <person name="Mardanov A.V."/>
            <person name="Ravin N.V."/>
        </authorList>
    </citation>
    <scope>NUCLEOTIDE SEQUENCE [LARGE SCALE GENOMIC DNA]</scope>
    <source>
        <strain evidence="8">LN</strain>
    </source>
</reference>
<dbReference type="InterPro" id="IPR036291">
    <property type="entry name" value="NAD(P)-bd_dom_sf"/>
</dbReference>
<keyword evidence="5" id="KW-1133">Transmembrane helix</keyword>
<dbReference type="SUPFAM" id="SSF51735">
    <property type="entry name" value="NAD(P)-binding Rossmann-fold domains"/>
    <property type="match status" value="1"/>
</dbReference>
<dbReference type="Pfam" id="PF00107">
    <property type="entry name" value="ADH_zinc_N"/>
    <property type="match status" value="1"/>
</dbReference>